<evidence type="ECO:0000256" key="3">
    <source>
        <dbReference type="SAM" id="MobiDB-lite"/>
    </source>
</evidence>
<proteinExistence type="predicted"/>
<dbReference type="Pfam" id="PF25894">
    <property type="entry name" value="WHD_HELB"/>
    <property type="match status" value="1"/>
</dbReference>
<dbReference type="AlphaFoldDB" id="A0A210PMD1"/>
<accession>A0A210PMD1</accession>
<keyword evidence="2" id="KW-0067">ATP-binding</keyword>
<dbReference type="Pfam" id="PF13604">
    <property type="entry name" value="AAA_30"/>
    <property type="match status" value="1"/>
</dbReference>
<sequence>MAAIGQGYLPYFESKYYDKMGIFTKNEEDNDTEDFDPVEDICDERIQDLSSSEIKKIGKGAMLMEPSTPRAVTGTLYNPNGKKRWSVKARLHLDNPWWIVRLLRTDTYKGYVVPTGQNAVSYRLITDHHLVKQHKMVEILLTDRCSDNRAALDKFEQFVQMRNEELRLDVTHLLDLLQKFEDYLPDDDKGIVSQITKRLTGFDGKMIKRAQEFPELFRYLPQLVPHHFLSLINTGQVTILERLDFALKEEPWVFAFKRILVKEYNVMGVEVSQEVLRKCGILSKIPKLYREAIELYTYVKNETNAHGHTCLQLNSIYHDKRLEKLNKVREQTAALQYLYDKEILVKERMGGKVWTFPYDLWKSEVNIAKGLNHLFQQHINKPEILDIDIRNNPEFENISKDKDQMKAAEFIKNYPVVVISGKGGCGKTTVVTKVMSETYKASSSKEISENLIVLYTAPTGKAAKLLGRKAGTDGYTLHQIIYSYRGYLKQKPESPWKFSSTEVLIVDECSMVPVHIFATLLDILQRNSNLKRVVFLGDIRQLPSVQPGNFLADIFKPFEWKPGCSVELRTNHRAESELIVKNATKISSRKMPQFDDRSNYRLHPVLANKQNPDQEEYENENFRKVLEEMLRSQDNMKDHTTSHIIAFRRNMCKVINQLAMEFYNPDPVEGRSREINKFRIGDKVGLYKNGWVNIFKWEDGRPGSVRPVFVEDNDDNLIQPTQLPAGIETPCKIGTAQVLPYEKELSVCHSQEQELLQGRDHSTGSLSQSGEKEQLQKKLRLCNGEIYFIKDDYEQDEEVKNGAHRQRRYLKLSDEDPDSPTEFYALYSQLMRECKMTQAWAKTIHTFQGSECDTITFVVGNCKNQNWSHVYTAVTRGRSSVNIVGQEACLQMSVKKDPIHRMTGLSHQLNNIISANLRDELFKIARNGGSPAKSKVQGMLINDSFPNLDGTENRLTYDRSSVSAPYLSGHTTPTKSSRTPSLTGYLTNHNGDSGRSRSECYQGSSGSSNHHIFKGQGSERYTHFTSHNPSIQSPAKSRLFTETASNVATPSGCHCHDTKACICGVTPISLVSTKRQVDASPGDAEGDGETCLYDSQWSDVSNTDDLFTSEDQILQHIGEDSDGDSDETVDMSGEHFHQSDEEFFTDIKPVSECMLMSSASRLSVSASLSSLSAPLRIGQNLMNPSPKRPAEADDSLDSVTPAKQMYSATLHTGMTPVFKKLKF</sequence>
<comment type="caution">
    <text evidence="6">The sequence shown here is derived from an EMBL/GenBank/DDBJ whole genome shotgun (WGS) entry which is preliminary data.</text>
</comment>
<keyword evidence="1" id="KW-0547">Nucleotide-binding</keyword>
<dbReference type="PANTHER" id="PTHR43788:SF6">
    <property type="entry name" value="DNA HELICASE B"/>
    <property type="match status" value="1"/>
</dbReference>
<dbReference type="OrthoDB" id="416437at2759"/>
<evidence type="ECO:0000256" key="2">
    <source>
        <dbReference type="ARBA" id="ARBA00022840"/>
    </source>
</evidence>
<evidence type="ECO:0000256" key="1">
    <source>
        <dbReference type="ARBA" id="ARBA00022741"/>
    </source>
</evidence>
<dbReference type="GO" id="GO:0005524">
    <property type="term" value="F:ATP binding"/>
    <property type="evidence" value="ECO:0007669"/>
    <property type="project" value="UniProtKB-KW"/>
</dbReference>
<dbReference type="CDD" id="cd18809">
    <property type="entry name" value="SF1_C_RecD"/>
    <property type="match status" value="1"/>
</dbReference>
<dbReference type="InterPro" id="IPR027351">
    <property type="entry name" value="(+)RNA_virus_helicase_core_dom"/>
</dbReference>
<dbReference type="InterPro" id="IPR050534">
    <property type="entry name" value="Coronavir_polyprotein_1ab"/>
</dbReference>
<name>A0A210PMD1_MIZYE</name>
<protein>
    <submittedName>
        <fullName evidence="6">DNA helicase B</fullName>
    </submittedName>
</protein>
<dbReference type="SUPFAM" id="SSF52540">
    <property type="entry name" value="P-loop containing nucleoside triphosphate hydrolases"/>
    <property type="match status" value="2"/>
</dbReference>
<dbReference type="STRING" id="6573.A0A210PMD1"/>
<organism evidence="6 7">
    <name type="scientific">Mizuhopecten yessoensis</name>
    <name type="common">Japanese scallop</name>
    <name type="synonym">Patinopecten yessoensis</name>
    <dbReference type="NCBI Taxonomy" id="6573"/>
    <lineage>
        <taxon>Eukaryota</taxon>
        <taxon>Metazoa</taxon>
        <taxon>Spiralia</taxon>
        <taxon>Lophotrochozoa</taxon>
        <taxon>Mollusca</taxon>
        <taxon>Bivalvia</taxon>
        <taxon>Autobranchia</taxon>
        <taxon>Pteriomorphia</taxon>
        <taxon>Pectinida</taxon>
        <taxon>Pectinoidea</taxon>
        <taxon>Pectinidae</taxon>
        <taxon>Mizuhopecten</taxon>
    </lineage>
</organism>
<keyword evidence="6" id="KW-0378">Hydrolase</keyword>
<evidence type="ECO:0000259" key="4">
    <source>
        <dbReference type="Pfam" id="PF01443"/>
    </source>
</evidence>
<feature type="domain" description="(+)RNA virus helicase C-terminal" evidence="4">
    <location>
        <begin position="813"/>
        <end position="884"/>
    </location>
</feature>
<dbReference type="Gene3D" id="3.40.50.300">
    <property type="entry name" value="P-loop containing nucleotide triphosphate hydrolases"/>
    <property type="match status" value="2"/>
</dbReference>
<dbReference type="InterPro" id="IPR027417">
    <property type="entry name" value="P-loop_NTPase"/>
</dbReference>
<dbReference type="EMBL" id="NEDP02005585">
    <property type="protein sequence ID" value="OWF37649.1"/>
    <property type="molecule type" value="Genomic_DNA"/>
</dbReference>
<feature type="compositionally biased region" description="Polar residues" evidence="3">
    <location>
        <begin position="962"/>
        <end position="991"/>
    </location>
</feature>
<dbReference type="InterPro" id="IPR058839">
    <property type="entry name" value="WHD_HELB"/>
</dbReference>
<keyword evidence="6" id="KW-0347">Helicase</keyword>
<dbReference type="Proteomes" id="UP000242188">
    <property type="component" value="Unassembled WGS sequence"/>
</dbReference>
<evidence type="ECO:0000313" key="7">
    <source>
        <dbReference type="Proteomes" id="UP000242188"/>
    </source>
</evidence>
<keyword evidence="7" id="KW-1185">Reference proteome</keyword>
<reference evidence="6 7" key="1">
    <citation type="journal article" date="2017" name="Nat. Ecol. Evol.">
        <title>Scallop genome provides insights into evolution of bilaterian karyotype and development.</title>
        <authorList>
            <person name="Wang S."/>
            <person name="Zhang J."/>
            <person name="Jiao W."/>
            <person name="Li J."/>
            <person name="Xun X."/>
            <person name="Sun Y."/>
            <person name="Guo X."/>
            <person name="Huan P."/>
            <person name="Dong B."/>
            <person name="Zhang L."/>
            <person name="Hu X."/>
            <person name="Sun X."/>
            <person name="Wang J."/>
            <person name="Zhao C."/>
            <person name="Wang Y."/>
            <person name="Wang D."/>
            <person name="Huang X."/>
            <person name="Wang R."/>
            <person name="Lv J."/>
            <person name="Li Y."/>
            <person name="Zhang Z."/>
            <person name="Liu B."/>
            <person name="Lu W."/>
            <person name="Hui Y."/>
            <person name="Liang J."/>
            <person name="Zhou Z."/>
            <person name="Hou R."/>
            <person name="Li X."/>
            <person name="Liu Y."/>
            <person name="Li H."/>
            <person name="Ning X."/>
            <person name="Lin Y."/>
            <person name="Zhao L."/>
            <person name="Xing Q."/>
            <person name="Dou J."/>
            <person name="Li Y."/>
            <person name="Mao J."/>
            <person name="Guo H."/>
            <person name="Dou H."/>
            <person name="Li T."/>
            <person name="Mu C."/>
            <person name="Jiang W."/>
            <person name="Fu Q."/>
            <person name="Fu X."/>
            <person name="Miao Y."/>
            <person name="Liu J."/>
            <person name="Yu Q."/>
            <person name="Li R."/>
            <person name="Liao H."/>
            <person name="Li X."/>
            <person name="Kong Y."/>
            <person name="Jiang Z."/>
            <person name="Chourrout D."/>
            <person name="Li R."/>
            <person name="Bao Z."/>
        </authorList>
    </citation>
    <scope>NUCLEOTIDE SEQUENCE [LARGE SCALE GENOMIC DNA]</scope>
    <source>
        <strain evidence="6 7">PY_sf001</strain>
    </source>
</reference>
<feature type="region of interest" description="Disordered" evidence="3">
    <location>
        <begin position="962"/>
        <end position="1014"/>
    </location>
</feature>
<dbReference type="Pfam" id="PF01443">
    <property type="entry name" value="Viral_helicase1"/>
    <property type="match status" value="1"/>
</dbReference>
<evidence type="ECO:0000313" key="6">
    <source>
        <dbReference type="EMBL" id="OWF37649.1"/>
    </source>
</evidence>
<evidence type="ECO:0000259" key="5">
    <source>
        <dbReference type="Pfam" id="PF25894"/>
    </source>
</evidence>
<feature type="domain" description="DNA helicase B winged helix" evidence="5">
    <location>
        <begin position="244"/>
        <end position="350"/>
    </location>
</feature>
<feature type="compositionally biased region" description="Polar residues" evidence="3">
    <location>
        <begin position="999"/>
        <end position="1010"/>
    </location>
</feature>
<gene>
    <name evidence="6" type="ORF">KP79_PYT07887</name>
</gene>
<dbReference type="PANTHER" id="PTHR43788">
    <property type="entry name" value="DNA2/NAM7 HELICASE FAMILY MEMBER"/>
    <property type="match status" value="1"/>
</dbReference>
<dbReference type="GO" id="GO:0003678">
    <property type="term" value="F:DNA helicase activity"/>
    <property type="evidence" value="ECO:0007669"/>
    <property type="project" value="UniProtKB-ARBA"/>
</dbReference>
<dbReference type="CDD" id="cd17933">
    <property type="entry name" value="DEXSc_RecD-like"/>
    <property type="match status" value="1"/>
</dbReference>